<protein>
    <submittedName>
        <fullName evidence="1">Uncharacterized protein</fullName>
    </submittedName>
</protein>
<organism evidence="1 2">
    <name type="scientific">Blautia obeum</name>
    <dbReference type="NCBI Taxonomy" id="40520"/>
    <lineage>
        <taxon>Bacteria</taxon>
        <taxon>Bacillati</taxon>
        <taxon>Bacillota</taxon>
        <taxon>Clostridia</taxon>
        <taxon>Lachnospirales</taxon>
        <taxon>Lachnospiraceae</taxon>
        <taxon>Blautia</taxon>
    </lineage>
</organism>
<accession>A0A414J8Q1</accession>
<comment type="caution">
    <text evidence="1">The sequence shown here is derived from an EMBL/GenBank/DDBJ whole genome shotgun (WGS) entry which is preliminary data.</text>
</comment>
<sequence>MELFIQMGHNMQALALEHLEEFDGGTIIISPMNILPNKVKAYATRVHKKKGKVLVDPQLYYPRQYQKKLSQYAYWPKSDITSLEMGQFDTVVEELSKLNNEVEAEAFLLPSITAKKIDDLWNKIQKIIIESAKKYAPDMKYIHTISLSSDVLNDESQIERVIEYVEEWDVEGVYIVCEHPERYYLVDRPLWVSNIMSLVAGIKRQRKMTIVGYASHQLLCMALAKCDAIASGNFLNLRWFQPEHFETIDDKQPSRRAVWYYCPQALSEYKIPFLDIAKRMDLLDRIEPPVTMKNKYSEMLFNGSLPSSTGFGEKEAFRHYLYCLHKQCQNSVLETYAETKNLHVLMLETAEQLLSGLGKKGIKGQDRDFTEILDVNRAAISAFDMAYHFPLSQEWNEL</sequence>
<evidence type="ECO:0000313" key="2">
    <source>
        <dbReference type="Proteomes" id="UP000283745"/>
    </source>
</evidence>
<dbReference type="Proteomes" id="UP000283745">
    <property type="component" value="Unassembled WGS sequence"/>
</dbReference>
<reference evidence="1 2" key="1">
    <citation type="submission" date="2018-08" db="EMBL/GenBank/DDBJ databases">
        <title>A genome reference for cultivated species of the human gut microbiota.</title>
        <authorList>
            <person name="Zou Y."/>
            <person name="Xue W."/>
            <person name="Luo G."/>
        </authorList>
    </citation>
    <scope>NUCLEOTIDE SEQUENCE [LARGE SCALE GENOMIC DNA]</scope>
    <source>
        <strain evidence="1 2">AM28-23</strain>
    </source>
</reference>
<name>A0A414J8Q1_9FIRM</name>
<evidence type="ECO:0000313" key="1">
    <source>
        <dbReference type="EMBL" id="RHE40843.1"/>
    </source>
</evidence>
<dbReference type="RefSeq" id="WP_118048557.1">
    <property type="nucleotide sequence ID" value="NZ_CABJFK010000003.1"/>
</dbReference>
<dbReference type="EMBL" id="QSKF01000003">
    <property type="protein sequence ID" value="RHE40843.1"/>
    <property type="molecule type" value="Genomic_DNA"/>
</dbReference>
<gene>
    <name evidence="1" type="ORF">DW740_04710</name>
</gene>
<dbReference type="AlphaFoldDB" id="A0A414J8Q1"/>
<proteinExistence type="predicted"/>